<evidence type="ECO:0000313" key="4">
    <source>
        <dbReference type="Proteomes" id="UP000218334"/>
    </source>
</evidence>
<evidence type="ECO:0000313" key="3">
    <source>
        <dbReference type="EMBL" id="PBK71100.1"/>
    </source>
</evidence>
<gene>
    <name evidence="3" type="ORF">ARMSODRAFT_63516</name>
</gene>
<dbReference type="EMBL" id="KZ293424">
    <property type="protein sequence ID" value="PBK71100.1"/>
    <property type="molecule type" value="Genomic_DNA"/>
</dbReference>
<proteinExistence type="predicted"/>
<feature type="region of interest" description="Disordered" evidence="1">
    <location>
        <begin position="52"/>
        <end position="71"/>
    </location>
</feature>
<protein>
    <submittedName>
        <fullName evidence="3">Uncharacterized protein</fullName>
    </submittedName>
</protein>
<evidence type="ECO:0000256" key="1">
    <source>
        <dbReference type="SAM" id="MobiDB-lite"/>
    </source>
</evidence>
<accession>A0A2H3BN65</accession>
<keyword evidence="2" id="KW-0812">Transmembrane</keyword>
<reference evidence="4" key="1">
    <citation type="journal article" date="2017" name="Nat. Ecol. Evol.">
        <title>Genome expansion and lineage-specific genetic innovations in the forest pathogenic fungi Armillaria.</title>
        <authorList>
            <person name="Sipos G."/>
            <person name="Prasanna A.N."/>
            <person name="Walter M.C."/>
            <person name="O'Connor E."/>
            <person name="Balint B."/>
            <person name="Krizsan K."/>
            <person name="Kiss B."/>
            <person name="Hess J."/>
            <person name="Varga T."/>
            <person name="Slot J."/>
            <person name="Riley R."/>
            <person name="Boka B."/>
            <person name="Rigling D."/>
            <person name="Barry K."/>
            <person name="Lee J."/>
            <person name="Mihaltcheva S."/>
            <person name="LaButti K."/>
            <person name="Lipzen A."/>
            <person name="Waldron R."/>
            <person name="Moloney N.M."/>
            <person name="Sperisen C."/>
            <person name="Kredics L."/>
            <person name="Vagvoelgyi C."/>
            <person name="Patrignani A."/>
            <person name="Fitzpatrick D."/>
            <person name="Nagy I."/>
            <person name="Doyle S."/>
            <person name="Anderson J.B."/>
            <person name="Grigoriev I.V."/>
            <person name="Gueldener U."/>
            <person name="Muensterkoetter M."/>
            <person name="Nagy L.G."/>
        </authorList>
    </citation>
    <scope>NUCLEOTIDE SEQUENCE [LARGE SCALE GENOMIC DNA]</scope>
    <source>
        <strain evidence="4">28-4</strain>
    </source>
</reference>
<keyword evidence="2" id="KW-1133">Transmembrane helix</keyword>
<feature type="transmembrane region" description="Helical" evidence="2">
    <location>
        <begin position="28"/>
        <end position="48"/>
    </location>
</feature>
<organism evidence="3 4">
    <name type="scientific">Armillaria solidipes</name>
    <dbReference type="NCBI Taxonomy" id="1076256"/>
    <lineage>
        <taxon>Eukaryota</taxon>
        <taxon>Fungi</taxon>
        <taxon>Dikarya</taxon>
        <taxon>Basidiomycota</taxon>
        <taxon>Agaricomycotina</taxon>
        <taxon>Agaricomycetes</taxon>
        <taxon>Agaricomycetidae</taxon>
        <taxon>Agaricales</taxon>
        <taxon>Marasmiineae</taxon>
        <taxon>Physalacriaceae</taxon>
        <taxon>Armillaria</taxon>
    </lineage>
</organism>
<keyword evidence="2" id="KW-0472">Membrane</keyword>
<keyword evidence="4" id="KW-1185">Reference proteome</keyword>
<sequence length="71" mass="7599">MKAIRCASHNPHGAFATLDPYRTAASELSSALAVYLFSWMIVTVLFFINSASPPRSSHSSGLSVTSILPIC</sequence>
<name>A0A2H3BN65_9AGAR</name>
<evidence type="ECO:0000256" key="2">
    <source>
        <dbReference type="SAM" id="Phobius"/>
    </source>
</evidence>
<dbReference type="Proteomes" id="UP000218334">
    <property type="component" value="Unassembled WGS sequence"/>
</dbReference>
<dbReference type="AlphaFoldDB" id="A0A2H3BN65"/>
<feature type="compositionally biased region" description="Low complexity" evidence="1">
    <location>
        <begin position="52"/>
        <end position="63"/>
    </location>
</feature>